<protein>
    <submittedName>
        <fullName evidence="4">Uncharacterized protein</fullName>
    </submittedName>
</protein>
<dbReference type="OrthoDB" id="1727058at2759"/>
<dbReference type="Pfam" id="PF05266">
    <property type="entry name" value="DUF724"/>
    <property type="match status" value="1"/>
</dbReference>
<keyword evidence="2" id="KW-0341">Growth regulation</keyword>
<proteinExistence type="predicted"/>
<feature type="compositionally biased region" description="Basic and acidic residues" evidence="3">
    <location>
        <begin position="73"/>
        <end position="91"/>
    </location>
</feature>
<evidence type="ECO:0000313" key="4">
    <source>
        <dbReference type="EMBL" id="KAE7996643.1"/>
    </source>
</evidence>
<evidence type="ECO:0000256" key="1">
    <source>
        <dbReference type="ARBA" id="ARBA00022448"/>
    </source>
</evidence>
<dbReference type="EMBL" id="CM017321">
    <property type="protein sequence ID" value="KAE7996643.1"/>
    <property type="molecule type" value="Genomic_DNA"/>
</dbReference>
<dbReference type="AlphaFoldDB" id="A0A5N6QEN6"/>
<reference evidence="4 5" key="1">
    <citation type="submission" date="2019-06" db="EMBL/GenBank/DDBJ databases">
        <title>A chromosomal-level reference genome of Carpinus fangiana (Coryloideae, Betulaceae).</title>
        <authorList>
            <person name="Yang X."/>
            <person name="Wang Z."/>
            <person name="Zhang L."/>
            <person name="Hao G."/>
            <person name="Liu J."/>
            <person name="Yang Y."/>
        </authorList>
    </citation>
    <scope>NUCLEOTIDE SEQUENCE [LARGE SCALE GENOMIC DNA]</scope>
    <source>
        <strain evidence="4">Cfa_2016G</strain>
        <tissue evidence="4">Leaf</tissue>
    </source>
</reference>
<keyword evidence="5" id="KW-1185">Reference proteome</keyword>
<feature type="region of interest" description="Disordered" evidence="3">
    <location>
        <begin position="56"/>
        <end position="104"/>
    </location>
</feature>
<evidence type="ECO:0000256" key="2">
    <source>
        <dbReference type="ARBA" id="ARBA00022604"/>
    </source>
</evidence>
<name>A0A5N6QEN6_9ROSI</name>
<dbReference type="Proteomes" id="UP000327013">
    <property type="component" value="Chromosome 1"/>
</dbReference>
<evidence type="ECO:0000313" key="5">
    <source>
        <dbReference type="Proteomes" id="UP000327013"/>
    </source>
</evidence>
<accession>A0A5N6QEN6</accession>
<keyword evidence="1" id="KW-0813">Transport</keyword>
<feature type="compositionally biased region" description="Polar residues" evidence="3">
    <location>
        <begin position="56"/>
        <end position="69"/>
    </location>
</feature>
<gene>
    <name evidence="4" type="ORF">FH972_001349</name>
</gene>
<organism evidence="4 5">
    <name type="scientific">Carpinus fangiana</name>
    <dbReference type="NCBI Taxonomy" id="176857"/>
    <lineage>
        <taxon>Eukaryota</taxon>
        <taxon>Viridiplantae</taxon>
        <taxon>Streptophyta</taxon>
        <taxon>Embryophyta</taxon>
        <taxon>Tracheophyta</taxon>
        <taxon>Spermatophyta</taxon>
        <taxon>Magnoliopsida</taxon>
        <taxon>eudicotyledons</taxon>
        <taxon>Gunneridae</taxon>
        <taxon>Pentapetalae</taxon>
        <taxon>rosids</taxon>
        <taxon>fabids</taxon>
        <taxon>Fagales</taxon>
        <taxon>Betulaceae</taxon>
        <taxon>Carpinus</taxon>
    </lineage>
</organism>
<evidence type="ECO:0000256" key="3">
    <source>
        <dbReference type="SAM" id="MobiDB-lite"/>
    </source>
</evidence>
<dbReference type="InterPro" id="IPR007930">
    <property type="entry name" value="DUF724"/>
</dbReference>
<sequence length="283" mass="31680">MADTGSFVFRAFTASSSSFSHGTVDVKAKSCHRTVKVKGRSGCSCAANTNISSATTRLSNPFPSSTPSYTPEKMIESGSSERAENSGKDTKPNQQPTQKENEKVSLMEENSELASCPDLPLIPISRILKGIPQCPHFLQLRSYSEVARKNLMAGWDRAFEETVEEIHSLTAKDFWAEASNLWKSMEDLQGLGYNVFRLRRRLVELTEVMEEQKLSKLEIGRLRSKAESHRMEKCRLESVIFGLQQRTQREHATMVEMLKGVARIENGLPKFDGAFAVLAMEPI</sequence>